<dbReference type="InterPro" id="IPR025850">
    <property type="entry name" value="SUKH-3"/>
</dbReference>
<evidence type="ECO:0000313" key="1">
    <source>
        <dbReference type="EMBL" id="WLQ66161.1"/>
    </source>
</evidence>
<name>A0ABY9JHK6_9ACTN</name>
<dbReference type="EMBL" id="CP120983">
    <property type="protein sequence ID" value="WLQ66161.1"/>
    <property type="molecule type" value="Genomic_DNA"/>
</dbReference>
<accession>A0ABY9JHK6</accession>
<keyword evidence="2" id="KW-1185">Reference proteome</keyword>
<reference evidence="1 2" key="1">
    <citation type="submission" date="2023-03" db="EMBL/GenBank/DDBJ databases">
        <title>Isolation and description of six Streptomyces strains from soil environments, able to metabolize different microbial glucans.</title>
        <authorList>
            <person name="Widen T."/>
            <person name="Larsbrink J."/>
        </authorList>
    </citation>
    <scope>NUCLEOTIDE SEQUENCE [LARGE SCALE GENOMIC DNA]</scope>
    <source>
        <strain evidence="1 2">Alt3</strain>
    </source>
</reference>
<organism evidence="1 2">
    <name type="scientific">Streptomyces glycanivorans</name>
    <dbReference type="NCBI Taxonomy" id="3033808"/>
    <lineage>
        <taxon>Bacteria</taxon>
        <taxon>Bacillati</taxon>
        <taxon>Actinomycetota</taxon>
        <taxon>Actinomycetes</taxon>
        <taxon>Kitasatosporales</taxon>
        <taxon>Streptomycetaceae</taxon>
        <taxon>Streptomyces</taxon>
    </lineage>
</organism>
<dbReference type="Proteomes" id="UP001224433">
    <property type="component" value="Chromosome"/>
</dbReference>
<evidence type="ECO:0000313" key="2">
    <source>
        <dbReference type="Proteomes" id="UP001224433"/>
    </source>
</evidence>
<proteinExistence type="predicted"/>
<sequence>MTRGEDVLASAGWHQGRDVESEALSAVFRAVALVEPTPGTSPWVLFPAAEQALRAFHGLRSRPAGPGQQVAPTGWVIDPVAVRHAGHPLSRLTESTGSRLFPLGRTDADAILAVDEEGRLFSIDHGGQWLLGETVREGLAALTEGRAPHRIAARQWAWTVSSPNGEPLADVIHTALVAVYVLHHRQVFSARHLRLIVTPLRGIAPVALDRTVPLPGGSLEDGAVPLAAKMEALIEAEDVTTRGAELKVEVPAPRNATAQQSSVSCAVRTGHLAKTPATVELHLAAGADASIGRLRTAVQACSEDLARQAPALSA</sequence>
<dbReference type="RefSeq" id="WP_306104110.1">
    <property type="nucleotide sequence ID" value="NZ_CP120983.1"/>
</dbReference>
<gene>
    <name evidence="1" type="ORF">P8A20_22410</name>
</gene>
<protein>
    <submittedName>
        <fullName evidence="1">SUKH-3 domain-containing protein</fullName>
    </submittedName>
</protein>
<dbReference type="Pfam" id="PF14433">
    <property type="entry name" value="SUKH-3"/>
    <property type="match status" value="1"/>
</dbReference>